<feature type="region of interest" description="Disordered" evidence="9">
    <location>
        <begin position="1475"/>
        <end position="1496"/>
    </location>
</feature>
<evidence type="ECO:0000256" key="6">
    <source>
        <dbReference type="ARBA" id="ARBA00023125"/>
    </source>
</evidence>
<feature type="domain" description="C2H2-type" evidence="10">
    <location>
        <begin position="1121"/>
        <end position="1148"/>
    </location>
</feature>
<protein>
    <submittedName>
        <fullName evidence="11">Zinc finger protein 629</fullName>
    </submittedName>
</protein>
<evidence type="ECO:0000256" key="7">
    <source>
        <dbReference type="ARBA" id="ARBA00023242"/>
    </source>
</evidence>
<dbReference type="SUPFAM" id="SSF57667">
    <property type="entry name" value="beta-beta-alpha zinc fingers"/>
    <property type="match status" value="6"/>
</dbReference>
<feature type="compositionally biased region" description="Low complexity" evidence="9">
    <location>
        <begin position="54"/>
        <end position="65"/>
    </location>
</feature>
<dbReference type="GO" id="GO:0008270">
    <property type="term" value="F:zinc ion binding"/>
    <property type="evidence" value="ECO:0007669"/>
    <property type="project" value="UniProtKB-KW"/>
</dbReference>
<feature type="compositionally biased region" description="Polar residues" evidence="9">
    <location>
        <begin position="602"/>
        <end position="612"/>
    </location>
</feature>
<feature type="region of interest" description="Disordered" evidence="9">
    <location>
        <begin position="418"/>
        <end position="450"/>
    </location>
</feature>
<feature type="domain" description="C2H2-type" evidence="10">
    <location>
        <begin position="1223"/>
        <end position="1250"/>
    </location>
</feature>
<dbReference type="InterPro" id="IPR036236">
    <property type="entry name" value="Znf_C2H2_sf"/>
</dbReference>
<dbReference type="Pfam" id="PF13912">
    <property type="entry name" value="zf-C2H2_6"/>
    <property type="match status" value="4"/>
</dbReference>
<organism evidence="11 12">
    <name type="scientific">Papilio xuthus</name>
    <name type="common">Asian swallowtail butterfly</name>
    <dbReference type="NCBI Taxonomy" id="66420"/>
    <lineage>
        <taxon>Eukaryota</taxon>
        <taxon>Metazoa</taxon>
        <taxon>Ecdysozoa</taxon>
        <taxon>Arthropoda</taxon>
        <taxon>Hexapoda</taxon>
        <taxon>Insecta</taxon>
        <taxon>Pterygota</taxon>
        <taxon>Neoptera</taxon>
        <taxon>Endopterygota</taxon>
        <taxon>Lepidoptera</taxon>
        <taxon>Glossata</taxon>
        <taxon>Ditrysia</taxon>
        <taxon>Papilionoidea</taxon>
        <taxon>Papilionidae</taxon>
        <taxon>Papilioninae</taxon>
        <taxon>Papilio</taxon>
    </lineage>
</organism>
<dbReference type="GO" id="GO:0005634">
    <property type="term" value="C:nucleus"/>
    <property type="evidence" value="ECO:0007669"/>
    <property type="project" value="TreeGrafter"/>
</dbReference>
<dbReference type="PROSITE" id="PS00028">
    <property type="entry name" value="ZINC_FINGER_C2H2_1"/>
    <property type="match status" value="10"/>
</dbReference>
<dbReference type="Proteomes" id="UP000053268">
    <property type="component" value="Unassembled WGS sequence"/>
</dbReference>
<dbReference type="GO" id="GO:0010468">
    <property type="term" value="P:regulation of gene expression"/>
    <property type="evidence" value="ECO:0007669"/>
    <property type="project" value="TreeGrafter"/>
</dbReference>
<evidence type="ECO:0000256" key="5">
    <source>
        <dbReference type="ARBA" id="ARBA00022833"/>
    </source>
</evidence>
<keyword evidence="3" id="KW-0677">Repeat</keyword>
<feature type="compositionally biased region" description="Basic and acidic residues" evidence="9">
    <location>
        <begin position="439"/>
        <end position="450"/>
    </location>
</feature>
<evidence type="ECO:0000256" key="8">
    <source>
        <dbReference type="PROSITE-ProRule" id="PRU00042"/>
    </source>
</evidence>
<feature type="domain" description="C2H2-type" evidence="10">
    <location>
        <begin position="1434"/>
        <end position="1463"/>
    </location>
</feature>
<feature type="compositionally biased region" description="Basic and acidic residues" evidence="9">
    <location>
        <begin position="898"/>
        <end position="916"/>
    </location>
</feature>
<feature type="domain" description="C2H2-type" evidence="10">
    <location>
        <begin position="1378"/>
        <end position="1405"/>
    </location>
</feature>
<feature type="domain" description="C2H2-type" evidence="10">
    <location>
        <begin position="1282"/>
        <end position="1305"/>
    </location>
</feature>
<name>A0A194Q2C6_PAPXU</name>
<keyword evidence="12" id="KW-1185">Reference proteome</keyword>
<evidence type="ECO:0000256" key="3">
    <source>
        <dbReference type="ARBA" id="ARBA00022737"/>
    </source>
</evidence>
<feature type="compositionally biased region" description="Polar residues" evidence="9">
    <location>
        <begin position="667"/>
        <end position="676"/>
    </location>
</feature>
<dbReference type="STRING" id="66420.A0A194Q2C6"/>
<evidence type="ECO:0000256" key="9">
    <source>
        <dbReference type="SAM" id="MobiDB-lite"/>
    </source>
</evidence>
<evidence type="ECO:0000259" key="10">
    <source>
        <dbReference type="PROSITE" id="PS50157"/>
    </source>
</evidence>
<feature type="domain" description="C2H2-type" evidence="10">
    <location>
        <begin position="1348"/>
        <end position="1375"/>
    </location>
</feature>
<dbReference type="InterPro" id="IPR013087">
    <property type="entry name" value="Znf_C2H2_type"/>
</dbReference>
<keyword evidence="5" id="KW-0862">Zinc</keyword>
<feature type="compositionally biased region" description="Polar residues" evidence="9">
    <location>
        <begin position="94"/>
        <end position="107"/>
    </location>
</feature>
<dbReference type="FunFam" id="3.30.160.60:FF:000100">
    <property type="entry name" value="Zinc finger 45-like"/>
    <property type="match status" value="1"/>
</dbReference>
<evidence type="ECO:0000256" key="4">
    <source>
        <dbReference type="ARBA" id="ARBA00022771"/>
    </source>
</evidence>
<feature type="domain" description="C2H2-type" evidence="10">
    <location>
        <begin position="1406"/>
        <end position="1433"/>
    </location>
</feature>
<gene>
    <name evidence="11" type="ORF">RR46_03853</name>
</gene>
<feature type="domain" description="C2H2-type" evidence="10">
    <location>
        <begin position="1195"/>
        <end position="1222"/>
    </location>
</feature>
<dbReference type="PANTHER" id="PTHR16515">
    <property type="entry name" value="PR DOMAIN ZINC FINGER PROTEIN"/>
    <property type="match status" value="1"/>
</dbReference>
<feature type="region of interest" description="Disordered" evidence="9">
    <location>
        <begin position="656"/>
        <end position="676"/>
    </location>
</feature>
<feature type="compositionally biased region" description="Basic residues" evidence="9">
    <location>
        <begin position="1478"/>
        <end position="1487"/>
    </location>
</feature>
<accession>A0A194Q2C6</accession>
<comment type="subcellular location">
    <subcellularLocation>
        <location evidence="1">Nucleus</location>
    </subcellularLocation>
</comment>
<feature type="compositionally biased region" description="Polar residues" evidence="9">
    <location>
        <begin position="44"/>
        <end position="53"/>
    </location>
</feature>
<keyword evidence="4 8" id="KW-0863">Zinc-finger</keyword>
<reference evidence="11 12" key="1">
    <citation type="journal article" date="2015" name="Nat. Commun.">
        <title>Outbred genome sequencing and CRISPR/Cas9 gene editing in butterflies.</title>
        <authorList>
            <person name="Li X."/>
            <person name="Fan D."/>
            <person name="Zhang W."/>
            <person name="Liu G."/>
            <person name="Zhang L."/>
            <person name="Zhao L."/>
            <person name="Fang X."/>
            <person name="Chen L."/>
            <person name="Dong Y."/>
            <person name="Chen Y."/>
            <person name="Ding Y."/>
            <person name="Zhao R."/>
            <person name="Feng M."/>
            <person name="Zhu Y."/>
            <person name="Feng Y."/>
            <person name="Jiang X."/>
            <person name="Zhu D."/>
            <person name="Xiang H."/>
            <person name="Feng X."/>
            <person name="Li S."/>
            <person name="Wang J."/>
            <person name="Zhang G."/>
            <person name="Kronforst M.R."/>
            <person name="Wang W."/>
        </authorList>
    </citation>
    <scope>NUCLEOTIDE SEQUENCE [LARGE SCALE GENOMIC DNA]</scope>
    <source>
        <strain evidence="11">Ya'a_city_454_Px</strain>
        <tissue evidence="11">Whole body</tissue>
    </source>
</reference>
<dbReference type="EMBL" id="KQ459579">
    <property type="protein sequence ID" value="KPI99488.1"/>
    <property type="molecule type" value="Genomic_DNA"/>
</dbReference>
<keyword evidence="2" id="KW-0479">Metal-binding</keyword>
<dbReference type="Gene3D" id="3.30.160.60">
    <property type="entry name" value="Classic Zinc Finger"/>
    <property type="match status" value="9"/>
</dbReference>
<dbReference type="PROSITE" id="PS50157">
    <property type="entry name" value="ZINC_FINGER_C2H2_2"/>
    <property type="match status" value="10"/>
</dbReference>
<feature type="domain" description="C2H2-type" evidence="10">
    <location>
        <begin position="1464"/>
        <end position="1491"/>
    </location>
</feature>
<dbReference type="InterPro" id="IPR050331">
    <property type="entry name" value="Zinc_finger"/>
</dbReference>
<feature type="region of interest" description="Disordered" evidence="9">
    <location>
        <begin position="584"/>
        <end position="625"/>
    </location>
</feature>
<evidence type="ECO:0000313" key="11">
    <source>
        <dbReference type="EMBL" id="KPI99488.1"/>
    </source>
</evidence>
<keyword evidence="7" id="KW-0539">Nucleus</keyword>
<proteinExistence type="predicted"/>
<feature type="region of interest" description="Disordered" evidence="9">
    <location>
        <begin position="44"/>
        <end position="108"/>
    </location>
</feature>
<feature type="region of interest" description="Disordered" evidence="9">
    <location>
        <begin position="880"/>
        <end position="955"/>
    </location>
</feature>
<evidence type="ECO:0000256" key="1">
    <source>
        <dbReference type="ARBA" id="ARBA00004123"/>
    </source>
</evidence>
<feature type="domain" description="C2H2-type" evidence="10">
    <location>
        <begin position="1149"/>
        <end position="1176"/>
    </location>
</feature>
<dbReference type="Pfam" id="PF00096">
    <property type="entry name" value="zf-C2H2"/>
    <property type="match status" value="3"/>
</dbReference>
<dbReference type="PANTHER" id="PTHR16515:SF49">
    <property type="entry name" value="GASTRULA ZINC FINGER PROTEIN XLCGF49.1-LIKE-RELATED"/>
    <property type="match status" value="1"/>
</dbReference>
<feature type="compositionally biased region" description="Basic and acidic residues" evidence="9">
    <location>
        <begin position="616"/>
        <end position="625"/>
    </location>
</feature>
<dbReference type="SMART" id="SM00355">
    <property type="entry name" value="ZnF_C2H2"/>
    <property type="match status" value="15"/>
</dbReference>
<evidence type="ECO:0000313" key="12">
    <source>
        <dbReference type="Proteomes" id="UP000053268"/>
    </source>
</evidence>
<evidence type="ECO:0000256" key="2">
    <source>
        <dbReference type="ARBA" id="ARBA00022723"/>
    </source>
</evidence>
<sequence>MDSRVQCPVCTLYLHSGMTLESHLDTHPKDQVIKALCSLSSKNTNYGSRTTTPSQSERSYQSRSRTPAADDSIRWMGSHQSSDSEKYWRRTPSRSKLTPLSNPSRNVTPDIRIGEVNFENSHINHGGQYSENCYTMKLDKPQQTYASNVRVAEFDQQYPYYPDQCEDREIKYSRSLDYNTIDSSGNAFTYNMPQLALKTPASVASTLVPPKKSSDLVKLMPKPEFVKLLPKSNNILFKNMSGVQYIAPGVNVVMPPSPFVQKNVQSNMIMSGNLPPNATMNTKGGQPIIPNQYNQMGPSTFSPGTTVVTQNSQIIYREMVHNLDGKPFISTMPNMLGGHDNMGNVTQSSSIYQNVVVVDQFGNTSCMYANPQQILQKPCSATIYPDNSLLLANEYKKRSHDDVDSNKTLIIEVTPINTPATEMNGDPSSSLGSLSGMDDNSKSEETELKNEPIGTTKGLKILSNIKVEVPVQHKKSMLNTVMDLTGTNDQEYPERSVTPEKILPDLEDNNQSFSDECTQPSVASGDSLVSNAFSVIKNVGNPPAYKDSPSKSSIVGSKIETEFSDSCPVPDLICNEKPSISPCSELSEHGDNSTDIVPLSPKANSSRSSLMNESVEESKFQHKESKKNTLRLNNIYVKKHKKILQIKNAKTNLSLDSSKKSEMEPLPSSSMCKTPENFSINKIHHTDKMESPKTSSLHTVSIEKLKGNDHNEFDADTEEQSMDIEPIAPSSLNDSNQFSMHEVKVKEEFSASNEGGFSNQGRPLQNVPQLESLRPINVISYGNMVPGDFDNDSNHRELLDLEASSKNKQFVNMMNENYFGDNIYADYFTPDRVESFEAQKESNFREGPKDNMYIWGEPSQKESEFVLPNFIHESYKIAESNGPDYSEMGEGGNVGMTDRCEQDSKVDMLSESRSEGETPLNICADERMPPRGELSGQESNGDMESPWSGMYNEVTPSEPYDLMARESWVSDGSDVDTNEKRDNIEDDLHFAKSRLHTCSQCGIKYPSLKELRTHKALAHSLPTCSNGKTSYSRLVTARSIKKEEKLDETVLERNLLTIDSKESMATTMQQVYDAIAEAKPAIETLVKHETKRKKKDYICPTCKVDQLTEVSFNAHLKIHPLECLTCGKCFFKRGSLALHMKTHLGIKNFKCDLCEKRFVTRQKMTEHRNVHTGRMPIKCTVCDDTFRRYSNMAQHRCDLCEKRFVTRQKMTEHRNVHTGRMPIKCTVCDDTFRRYSNMAQHRDRHHFQKRAKVRDFVCHCGAVYHSRAKLLWHKETHDAKPKSCLYCSDKFVHSSSLTRHVRRTHNAHFLSDKVKGKEVNVPCPVCKQIYLRSNLRAHLLIHSGKKPYPCVICNKSFTTKWNLKLHRWTHMSRSAKPFKCHLCKGAFIRYTEYISHMNSHKSLRPYTCNYCGCQFIRKYNCQRHVREHEMAKKFVCKVPECGKSFHRSYYLSEHMKVHSGARPFSCNICGKTSSNKSNHNKHVKIHHAREPVATEA</sequence>
<keyword evidence="6" id="KW-0238">DNA-binding</keyword>